<keyword evidence="3 6" id="KW-0812">Transmembrane</keyword>
<feature type="transmembrane region" description="Helical" evidence="6">
    <location>
        <begin position="229"/>
        <end position="249"/>
    </location>
</feature>
<dbReference type="PROSITE" id="PS50850">
    <property type="entry name" value="MFS"/>
    <property type="match status" value="1"/>
</dbReference>
<dbReference type="GO" id="GO:0022857">
    <property type="term" value="F:transmembrane transporter activity"/>
    <property type="evidence" value="ECO:0007669"/>
    <property type="project" value="InterPro"/>
</dbReference>
<keyword evidence="5 6" id="KW-0472">Membrane</keyword>
<dbReference type="SUPFAM" id="SSF103473">
    <property type="entry name" value="MFS general substrate transporter"/>
    <property type="match status" value="1"/>
</dbReference>
<dbReference type="Gene3D" id="1.20.1250.20">
    <property type="entry name" value="MFS general substrate transporter like domains"/>
    <property type="match status" value="2"/>
</dbReference>
<comment type="caution">
    <text evidence="8">The sequence shown here is derived from an EMBL/GenBank/DDBJ whole genome shotgun (WGS) entry which is preliminary data.</text>
</comment>
<comment type="subcellular location">
    <subcellularLocation>
        <location evidence="1">Membrane</location>
        <topology evidence="1">Multi-pass membrane protein</topology>
    </subcellularLocation>
</comment>
<dbReference type="EMBL" id="QFFI01000013">
    <property type="protein sequence ID" value="PWG63164.1"/>
    <property type="molecule type" value="Genomic_DNA"/>
</dbReference>
<feature type="transmembrane region" description="Helical" evidence="6">
    <location>
        <begin position="287"/>
        <end position="320"/>
    </location>
</feature>
<proteinExistence type="predicted"/>
<keyword evidence="9" id="KW-1185">Reference proteome</keyword>
<evidence type="ECO:0000256" key="2">
    <source>
        <dbReference type="ARBA" id="ARBA00022448"/>
    </source>
</evidence>
<sequence>MADDAASRRQRAVAPPRRGVGDAVVEAPCPGVAAGLRGHRNLQYRTLAAERQRWRDAIAVYGRRNVVLMGFLGFSAGLPFMLVFATLTAWLRELDVSRTAIGFFSWVGITYSIKFLWSPVVDRLPLPLLTRVLGRRRGWILAGQIGIAAGLAGMALSDPQQALMPVALLALVVAFSSATQDVAIDAFRIESEAAEYQGAMAATYQMGYRIAILASYTGALYLADATSWPVAYLCMAAMTGIGMAAVLVAREPAVRVSRYTEAQEGRAVAFVERNAHLPGWMQRTGAWLVTAVVCPLVDFFGRFGLFAVVVLALVATFRISDIAMASMANPLYIDLGYSKAVIANISGAYGLAMTILGALVGGAVVARFGLMRPLLSGAVLVAATNLLFAWMALQEGSVPALVLVISADNLSGGFAGSVFIAWLSSLTNTAYTATQYALFSSLMTLPGKFLSGFGGVVVDAFSYPVFFTLAAALGVPAIILVLVVAARERRRAPDHVEATAPGESTP</sequence>
<feature type="transmembrane region" description="Helical" evidence="6">
    <location>
        <begin position="138"/>
        <end position="156"/>
    </location>
</feature>
<evidence type="ECO:0000256" key="6">
    <source>
        <dbReference type="SAM" id="Phobius"/>
    </source>
</evidence>
<dbReference type="InterPro" id="IPR011701">
    <property type="entry name" value="MFS"/>
</dbReference>
<evidence type="ECO:0000259" key="7">
    <source>
        <dbReference type="PROSITE" id="PS50850"/>
    </source>
</evidence>
<dbReference type="GO" id="GO:0016020">
    <property type="term" value="C:membrane"/>
    <property type="evidence" value="ECO:0007669"/>
    <property type="project" value="UniProtKB-SubCell"/>
</dbReference>
<feature type="transmembrane region" description="Helical" evidence="6">
    <location>
        <begin position="162"/>
        <end position="179"/>
    </location>
</feature>
<accession>A0A2U2N2G1</accession>
<feature type="domain" description="Major facilitator superfamily (MFS) profile" evidence="7">
    <location>
        <begin position="65"/>
        <end position="489"/>
    </location>
</feature>
<dbReference type="Pfam" id="PF07690">
    <property type="entry name" value="MFS_1"/>
    <property type="match status" value="2"/>
</dbReference>
<dbReference type="NCBIfam" id="TIGR00901">
    <property type="entry name" value="2A0125"/>
    <property type="match status" value="1"/>
</dbReference>
<keyword evidence="4 6" id="KW-1133">Transmembrane helix</keyword>
<keyword evidence="2" id="KW-0813">Transport</keyword>
<dbReference type="PANTHER" id="PTHR12778:SF10">
    <property type="entry name" value="MAJOR FACILITATOR SUPERFAMILY DOMAIN-CONTAINING PROTEIN 3"/>
    <property type="match status" value="1"/>
</dbReference>
<feature type="transmembrane region" description="Helical" evidence="6">
    <location>
        <begin position="66"/>
        <end position="90"/>
    </location>
</feature>
<dbReference type="InterPro" id="IPR004752">
    <property type="entry name" value="AmpG_permease/AT-1"/>
</dbReference>
<feature type="transmembrane region" description="Helical" evidence="6">
    <location>
        <begin position="373"/>
        <end position="393"/>
    </location>
</feature>
<reference evidence="8 9" key="1">
    <citation type="submission" date="2018-05" db="EMBL/GenBank/DDBJ databases">
        <title>Spiribacter halobius sp. nov., a moderately halophilic bacterium isolated from marine solar saltern.</title>
        <authorList>
            <person name="Zheng W.-S."/>
            <person name="Lu D.-C."/>
            <person name="Du Z.-J."/>
        </authorList>
    </citation>
    <scope>NUCLEOTIDE SEQUENCE [LARGE SCALE GENOMIC DNA]</scope>
    <source>
        <strain evidence="8 9">E85</strain>
    </source>
</reference>
<evidence type="ECO:0000313" key="8">
    <source>
        <dbReference type="EMBL" id="PWG63164.1"/>
    </source>
</evidence>
<dbReference type="Proteomes" id="UP000245474">
    <property type="component" value="Unassembled WGS sequence"/>
</dbReference>
<feature type="transmembrane region" description="Helical" evidence="6">
    <location>
        <begin position="96"/>
        <end position="117"/>
    </location>
</feature>
<evidence type="ECO:0000256" key="4">
    <source>
        <dbReference type="ARBA" id="ARBA00022989"/>
    </source>
</evidence>
<feature type="transmembrane region" description="Helical" evidence="6">
    <location>
        <begin position="399"/>
        <end position="424"/>
    </location>
</feature>
<feature type="transmembrane region" description="Helical" evidence="6">
    <location>
        <begin position="206"/>
        <end position="223"/>
    </location>
</feature>
<feature type="transmembrane region" description="Helical" evidence="6">
    <location>
        <begin position="340"/>
        <end position="366"/>
    </location>
</feature>
<dbReference type="AlphaFoldDB" id="A0A2U2N2G1"/>
<organism evidence="8 9">
    <name type="scientific">Sediminicurvatus halobius</name>
    <dbReference type="NCBI Taxonomy" id="2182432"/>
    <lineage>
        <taxon>Bacteria</taxon>
        <taxon>Pseudomonadati</taxon>
        <taxon>Pseudomonadota</taxon>
        <taxon>Gammaproteobacteria</taxon>
        <taxon>Chromatiales</taxon>
        <taxon>Ectothiorhodospiraceae</taxon>
        <taxon>Sediminicurvatus</taxon>
    </lineage>
</organism>
<dbReference type="CDD" id="cd17486">
    <property type="entry name" value="MFS_AmpG_like"/>
    <property type="match status" value="1"/>
</dbReference>
<evidence type="ECO:0000256" key="5">
    <source>
        <dbReference type="ARBA" id="ARBA00023136"/>
    </source>
</evidence>
<dbReference type="OrthoDB" id="9787815at2"/>
<evidence type="ECO:0000313" key="9">
    <source>
        <dbReference type="Proteomes" id="UP000245474"/>
    </source>
</evidence>
<dbReference type="InterPro" id="IPR020846">
    <property type="entry name" value="MFS_dom"/>
</dbReference>
<feature type="transmembrane region" description="Helical" evidence="6">
    <location>
        <begin position="436"/>
        <end position="457"/>
    </location>
</feature>
<evidence type="ECO:0000256" key="1">
    <source>
        <dbReference type="ARBA" id="ARBA00004141"/>
    </source>
</evidence>
<gene>
    <name evidence="8" type="ORF">DEM34_09735</name>
</gene>
<dbReference type="InterPro" id="IPR036259">
    <property type="entry name" value="MFS_trans_sf"/>
</dbReference>
<dbReference type="PANTHER" id="PTHR12778">
    <property type="entry name" value="SOLUTE CARRIER FAMILY 33 ACETYL-COA TRANSPORTER -RELATED"/>
    <property type="match status" value="1"/>
</dbReference>
<evidence type="ECO:0000256" key="3">
    <source>
        <dbReference type="ARBA" id="ARBA00022692"/>
    </source>
</evidence>
<name>A0A2U2N2G1_9GAMM</name>
<protein>
    <submittedName>
        <fullName evidence="8">AmpG family muropeptide MFS transporter</fullName>
    </submittedName>
</protein>
<feature type="transmembrane region" description="Helical" evidence="6">
    <location>
        <begin position="463"/>
        <end position="485"/>
    </location>
</feature>